<dbReference type="InterPro" id="IPR036412">
    <property type="entry name" value="HAD-like_sf"/>
</dbReference>
<dbReference type="EMBL" id="LTAO01000023">
    <property type="protein sequence ID" value="KYG29381.1"/>
    <property type="molecule type" value="Genomic_DNA"/>
</dbReference>
<dbReference type="SFLD" id="SFLDG01140">
    <property type="entry name" value="C2.B:_Phosphomannomutase_and_P"/>
    <property type="match status" value="1"/>
</dbReference>
<dbReference type="Pfam" id="PF08282">
    <property type="entry name" value="Hydrolase_3"/>
    <property type="match status" value="1"/>
</dbReference>
<proteinExistence type="predicted"/>
<dbReference type="InterPro" id="IPR000150">
    <property type="entry name" value="Cof"/>
</dbReference>
<evidence type="ECO:0000313" key="1">
    <source>
        <dbReference type="EMBL" id="KYG29381.1"/>
    </source>
</evidence>
<dbReference type="GO" id="GO:0016791">
    <property type="term" value="F:phosphatase activity"/>
    <property type="evidence" value="ECO:0007669"/>
    <property type="project" value="UniProtKB-ARBA"/>
</dbReference>
<protein>
    <recommendedName>
        <fullName evidence="3">Hydrolase</fullName>
    </recommendedName>
</protein>
<accession>A0A161PJC5</accession>
<sequence length="282" mass="31405">MNLKRKIVFLDVDGTLMQENGQVPASAITAVREARKNGHLLFLCTGRSKAAIFKNITEIGFDGVIGGAGVYAEINGDILYKKSLTLEEVTFLVDYFQERDIHFMMESDDINYGSPGLKDFYIKAIESDSNVSDEFLTKDDHPLQQLMNITKFDETLYQANINKICFIGSENTSYQEIEKDIKERLNIVPSSFVKFGKASGEVSSLGVHKAVGIKFILEHLDLSQEDTIGIGDSINDLEMIEYCAVGIAMGNARTELKAIADEVTAPIDEDGIYKSFKKHHLI</sequence>
<reference evidence="1" key="1">
    <citation type="submission" date="2016-02" db="EMBL/GenBank/DDBJ databases">
        <title>Genome sequence of Bacillus trypoxylicola KCTC 13244(T).</title>
        <authorList>
            <person name="Jeong H."/>
            <person name="Park S.-H."/>
            <person name="Choi S.-K."/>
        </authorList>
    </citation>
    <scope>NUCLEOTIDE SEQUENCE [LARGE SCALE GENOMIC DNA]</scope>
    <source>
        <strain evidence="1">KCTC 13244</strain>
    </source>
</reference>
<comment type="caution">
    <text evidence="1">The sequence shown here is derived from an EMBL/GenBank/DDBJ whole genome shotgun (WGS) entry which is preliminary data.</text>
</comment>
<dbReference type="GO" id="GO:0005829">
    <property type="term" value="C:cytosol"/>
    <property type="evidence" value="ECO:0007669"/>
    <property type="project" value="TreeGrafter"/>
</dbReference>
<dbReference type="InterPro" id="IPR023214">
    <property type="entry name" value="HAD_sf"/>
</dbReference>
<dbReference type="NCBIfam" id="TIGR01484">
    <property type="entry name" value="HAD-SF-IIB"/>
    <property type="match status" value="1"/>
</dbReference>
<dbReference type="Gene3D" id="3.30.1240.10">
    <property type="match status" value="1"/>
</dbReference>
<dbReference type="STRING" id="519424.AZF04_07605"/>
<dbReference type="PANTHER" id="PTHR10000:SF25">
    <property type="entry name" value="PHOSPHATASE YKRA-RELATED"/>
    <property type="match status" value="1"/>
</dbReference>
<organism evidence="1 2">
    <name type="scientific">Alkalihalobacillus trypoxylicola</name>
    <dbReference type="NCBI Taxonomy" id="519424"/>
    <lineage>
        <taxon>Bacteria</taxon>
        <taxon>Bacillati</taxon>
        <taxon>Bacillota</taxon>
        <taxon>Bacilli</taxon>
        <taxon>Bacillales</taxon>
        <taxon>Bacillaceae</taxon>
        <taxon>Alkalihalobacillus</taxon>
    </lineage>
</organism>
<dbReference type="SUPFAM" id="SSF56784">
    <property type="entry name" value="HAD-like"/>
    <property type="match status" value="1"/>
</dbReference>
<dbReference type="PANTHER" id="PTHR10000">
    <property type="entry name" value="PHOSPHOSERINE PHOSPHATASE"/>
    <property type="match status" value="1"/>
</dbReference>
<name>A0A161PJC5_9BACI</name>
<evidence type="ECO:0000313" key="2">
    <source>
        <dbReference type="Proteomes" id="UP000075806"/>
    </source>
</evidence>
<dbReference type="InterPro" id="IPR006379">
    <property type="entry name" value="HAD-SF_hydro_IIB"/>
</dbReference>
<keyword evidence="2" id="KW-1185">Reference proteome</keyword>
<dbReference type="NCBIfam" id="TIGR00099">
    <property type="entry name" value="Cof-subfamily"/>
    <property type="match status" value="1"/>
</dbReference>
<gene>
    <name evidence="1" type="ORF">AZF04_07605</name>
</gene>
<dbReference type="SFLD" id="SFLDS00003">
    <property type="entry name" value="Haloacid_Dehalogenase"/>
    <property type="match status" value="1"/>
</dbReference>
<dbReference type="AlphaFoldDB" id="A0A161PJC5"/>
<evidence type="ECO:0008006" key="3">
    <source>
        <dbReference type="Google" id="ProtNLM"/>
    </source>
</evidence>
<dbReference type="Gene3D" id="3.40.50.1000">
    <property type="entry name" value="HAD superfamily/HAD-like"/>
    <property type="match status" value="1"/>
</dbReference>
<dbReference type="GO" id="GO:0000287">
    <property type="term" value="F:magnesium ion binding"/>
    <property type="evidence" value="ECO:0007669"/>
    <property type="project" value="TreeGrafter"/>
</dbReference>
<dbReference type="Proteomes" id="UP000075806">
    <property type="component" value="Unassembled WGS sequence"/>
</dbReference>